<proteinExistence type="inferred from homology"/>
<dbReference type="PROSITE" id="PS51318">
    <property type="entry name" value="TAT"/>
    <property type="match status" value="1"/>
</dbReference>
<evidence type="ECO:0000256" key="2">
    <source>
        <dbReference type="ARBA" id="ARBA00005695"/>
    </source>
</evidence>
<feature type="domain" description="Solute-binding protein family 5" evidence="5">
    <location>
        <begin position="88"/>
        <end position="521"/>
    </location>
</feature>
<sequence length="610" mass="68518">MTLTRRDLLAGAAAGAGLTGTPDWLHAAPASAGTAAGPRPKVLRYAFPASETGFDPVQLSDIYSLTVTANIFESPLDYDPLARPFLIRPGTALALPEIADDHRSFTLKLRPGILFHDDPAFKGRARELVAEDYIYTIKRFYDPATKSPGHSSLEEQGIVGLRELREAALKSKQPFDYDRPVEGLTAIDRHTLRIRLREPRPRFLYTLTGLPAMAREVVEFHGDKIMEHPVGTGPFRLAEWRRSSKIVLERFKGYRDLRYDAQPNADDAEGQALLARFKGRRLPMIDRVEIAIIEEAQPRWLAFLNGEQDLLERVPSDYIPQALVKGELAPHLAKKGIRHSRVAASDVTLTVFNMEDPVVGGLAPEQVALRRAICLGLDIPREIRLGRRGEAIPAQAGVPPGTYGFDPLLRTEQGRFDPARARALLDTWGWTDRDGDGWRERPDGTKLTLVMLSQSDQTSRQLDEIYKKNMDTLGLRLELKVGQWSENLKSTRSGKFMMWRVGSSAGSPDGQGSLERGYSPAVGKGNLARFVLPAFDRVYDRLTALPDGPERLEAFREANRLLIAWAPYRHHVHRMVTDLMHRQVVGYRRPPFWLNWWSWIDIDDDAASSS</sequence>
<dbReference type="SUPFAM" id="SSF53850">
    <property type="entry name" value="Periplasmic binding protein-like II"/>
    <property type="match status" value="1"/>
</dbReference>
<dbReference type="Gene3D" id="3.10.105.10">
    <property type="entry name" value="Dipeptide-binding Protein, Domain 3"/>
    <property type="match status" value="1"/>
</dbReference>
<dbReference type="InterPro" id="IPR006311">
    <property type="entry name" value="TAT_signal"/>
</dbReference>
<dbReference type="Proteomes" id="UP001516061">
    <property type="component" value="Unassembled WGS sequence"/>
</dbReference>
<evidence type="ECO:0000256" key="4">
    <source>
        <dbReference type="ARBA" id="ARBA00022729"/>
    </source>
</evidence>
<dbReference type="RefSeq" id="WP_353621682.1">
    <property type="nucleotide sequence ID" value="NZ_JABSNM010000008.1"/>
</dbReference>
<evidence type="ECO:0000313" key="7">
    <source>
        <dbReference type="Proteomes" id="UP001516061"/>
    </source>
</evidence>
<evidence type="ECO:0000313" key="6">
    <source>
        <dbReference type="EMBL" id="NRT56310.1"/>
    </source>
</evidence>
<organism evidence="6 7">
    <name type="scientific">Sphaerotilus uruguayifluvii</name>
    <dbReference type="NCBI Taxonomy" id="2735897"/>
    <lineage>
        <taxon>Bacteria</taxon>
        <taxon>Pseudomonadati</taxon>
        <taxon>Pseudomonadota</taxon>
        <taxon>Betaproteobacteria</taxon>
        <taxon>Burkholderiales</taxon>
        <taxon>Sphaerotilaceae</taxon>
        <taxon>Sphaerotilus</taxon>
    </lineage>
</organism>
<dbReference type="InterPro" id="IPR030678">
    <property type="entry name" value="Peptide/Ni-bd"/>
</dbReference>
<dbReference type="EMBL" id="JABSNM010000008">
    <property type="protein sequence ID" value="NRT56310.1"/>
    <property type="molecule type" value="Genomic_DNA"/>
</dbReference>
<reference evidence="6 7" key="1">
    <citation type="submission" date="2020-05" db="EMBL/GenBank/DDBJ databases">
        <title>Genomic Encyclopedia of Type Strains, Phase IV (KMG-V): Genome sequencing to study the core and pangenomes of soil and plant-associated prokaryotes.</title>
        <authorList>
            <person name="Whitman W."/>
        </authorList>
    </citation>
    <scope>NUCLEOTIDE SEQUENCE [LARGE SCALE GENOMIC DNA]</scope>
    <source>
        <strain evidence="6 7">C29</strain>
    </source>
</reference>
<evidence type="ECO:0000256" key="1">
    <source>
        <dbReference type="ARBA" id="ARBA00004196"/>
    </source>
</evidence>
<dbReference type="PANTHER" id="PTHR30290">
    <property type="entry name" value="PERIPLASMIC BINDING COMPONENT OF ABC TRANSPORTER"/>
    <property type="match status" value="1"/>
</dbReference>
<dbReference type="Pfam" id="PF00496">
    <property type="entry name" value="SBP_bac_5"/>
    <property type="match status" value="1"/>
</dbReference>
<dbReference type="PANTHER" id="PTHR30290:SF10">
    <property type="entry name" value="PERIPLASMIC OLIGOPEPTIDE-BINDING PROTEIN-RELATED"/>
    <property type="match status" value="1"/>
</dbReference>
<comment type="caution">
    <text evidence="6">The sequence shown here is derived from an EMBL/GenBank/DDBJ whole genome shotgun (WGS) entry which is preliminary data.</text>
</comment>
<keyword evidence="3" id="KW-0813">Transport</keyword>
<name>A0ABX2G1Y3_9BURK</name>
<protein>
    <submittedName>
        <fullName evidence="6">ABC-type transport system substrate-binding protein</fullName>
    </submittedName>
</protein>
<dbReference type="PIRSF" id="PIRSF002741">
    <property type="entry name" value="MppA"/>
    <property type="match status" value="1"/>
</dbReference>
<gene>
    <name evidence="6" type="ORF">HNQ01_002053</name>
</gene>
<keyword evidence="4" id="KW-0732">Signal</keyword>
<dbReference type="InterPro" id="IPR000914">
    <property type="entry name" value="SBP_5_dom"/>
</dbReference>
<evidence type="ECO:0000256" key="3">
    <source>
        <dbReference type="ARBA" id="ARBA00022448"/>
    </source>
</evidence>
<evidence type="ECO:0000259" key="5">
    <source>
        <dbReference type="Pfam" id="PF00496"/>
    </source>
</evidence>
<accession>A0ABX2G1Y3</accession>
<dbReference type="Gene3D" id="3.40.190.10">
    <property type="entry name" value="Periplasmic binding protein-like II"/>
    <property type="match status" value="1"/>
</dbReference>
<comment type="similarity">
    <text evidence="2">Belongs to the bacterial solute-binding protein 5 family.</text>
</comment>
<comment type="subcellular location">
    <subcellularLocation>
        <location evidence="1">Cell envelope</location>
    </subcellularLocation>
</comment>
<dbReference type="InterPro" id="IPR039424">
    <property type="entry name" value="SBP_5"/>
</dbReference>
<keyword evidence="7" id="KW-1185">Reference proteome</keyword>